<protein>
    <submittedName>
        <fullName evidence="1">Uncharacterized protein</fullName>
    </submittedName>
</protein>
<evidence type="ECO:0000313" key="1">
    <source>
        <dbReference type="EMBL" id="KAK3061174.1"/>
    </source>
</evidence>
<comment type="caution">
    <text evidence="1">The sequence shown here is derived from an EMBL/GenBank/DDBJ whole genome shotgun (WGS) entry which is preliminary data.</text>
</comment>
<organism evidence="1 2">
    <name type="scientific">Coniosporium uncinatum</name>
    <dbReference type="NCBI Taxonomy" id="93489"/>
    <lineage>
        <taxon>Eukaryota</taxon>
        <taxon>Fungi</taxon>
        <taxon>Dikarya</taxon>
        <taxon>Ascomycota</taxon>
        <taxon>Pezizomycotina</taxon>
        <taxon>Dothideomycetes</taxon>
        <taxon>Dothideomycetes incertae sedis</taxon>
        <taxon>Coniosporium</taxon>
    </lineage>
</organism>
<gene>
    <name evidence="1" type="ORF">LTS18_006852</name>
</gene>
<proteinExistence type="predicted"/>
<keyword evidence="2" id="KW-1185">Reference proteome</keyword>
<dbReference type="Proteomes" id="UP001186974">
    <property type="component" value="Unassembled WGS sequence"/>
</dbReference>
<sequence>MFNDTTNGRSDSHVETEELPSTQPANKRRRKGAITTSKAKASSKAKTPSKRPQPKNPRRLPVEGLVLVPAIEHSLEEIAENSELNTSENDSIMDDGLVSVARCAFWKEP</sequence>
<accession>A0ACC3D369</accession>
<evidence type="ECO:0000313" key="2">
    <source>
        <dbReference type="Proteomes" id="UP001186974"/>
    </source>
</evidence>
<dbReference type="EMBL" id="JAWDJW010008017">
    <property type="protein sequence ID" value="KAK3061174.1"/>
    <property type="molecule type" value="Genomic_DNA"/>
</dbReference>
<feature type="non-terminal residue" evidence="1">
    <location>
        <position position="109"/>
    </location>
</feature>
<reference evidence="1" key="1">
    <citation type="submission" date="2024-09" db="EMBL/GenBank/DDBJ databases">
        <title>Black Yeasts Isolated from many extreme environments.</title>
        <authorList>
            <person name="Coleine C."/>
            <person name="Stajich J.E."/>
            <person name="Selbmann L."/>
        </authorList>
    </citation>
    <scope>NUCLEOTIDE SEQUENCE</scope>
    <source>
        <strain evidence="1">CCFEE 5737</strain>
    </source>
</reference>
<name>A0ACC3D369_9PEZI</name>